<evidence type="ECO:0000256" key="3">
    <source>
        <dbReference type="ARBA" id="ARBA00022723"/>
    </source>
</evidence>
<dbReference type="Pfam" id="PF03308">
    <property type="entry name" value="MeaB"/>
    <property type="match status" value="1"/>
</dbReference>
<keyword evidence="3" id="KW-0479">Metal-binding</keyword>
<dbReference type="PANTHER" id="PTHR43087:SF1">
    <property type="entry name" value="LAO_AO TRANSPORT SYSTEM ATPASE"/>
    <property type="match status" value="1"/>
</dbReference>
<dbReference type="GO" id="GO:0016853">
    <property type="term" value="F:isomerase activity"/>
    <property type="evidence" value="ECO:0007669"/>
    <property type="project" value="UniProtKB-KW"/>
</dbReference>
<dbReference type="GO" id="GO:0031419">
    <property type="term" value="F:cobalamin binding"/>
    <property type="evidence" value="ECO:0007669"/>
    <property type="project" value="UniProtKB-KW"/>
</dbReference>
<evidence type="ECO:0000259" key="10">
    <source>
        <dbReference type="PROSITE" id="PS51332"/>
    </source>
</evidence>
<evidence type="ECO:0000256" key="5">
    <source>
        <dbReference type="ARBA" id="ARBA00022801"/>
    </source>
</evidence>
<evidence type="ECO:0000313" key="12">
    <source>
        <dbReference type="Proteomes" id="UP000228496"/>
    </source>
</evidence>
<sequence>MHQFKKGIWRVSGGGKLTTKILLVKGGLDGHDRGIQIVTKALRDSGFDVIYGGLYCSPEEIAAITIQENVDVVGISTHSGNHLGIFSETIKILKEKTNTHWPIIGGGIIPANDIPALEKMGVDKIYLPSTNITEIVEFIKGLKLMKRKKESQQKTIERILKGEVFAAASLMSLVEQGDNNAKKIISKLPDLSPQTIVVGITGFGGVGKSTLINKLIEHFRKDRKTVGVIACDPVSVSRGAVMGDRIRMKDHAQDEGVFIRSIVQRQNFKGVTPTTPSIIKILGAMKKDIIIVETAGAGQENSGFKDLVKVLVWVSVPGLGDKIQMLKGGGIETANIIVVNQSDKAASYLTFQDLKEHFENTKKICKTNSLTGEGISELVKAIKVV</sequence>
<keyword evidence="5" id="KW-0378">Hydrolase</keyword>
<reference evidence="11 12" key="1">
    <citation type="submission" date="2017-09" db="EMBL/GenBank/DDBJ databases">
        <title>Depth-based differentiation of microbial function through sediment-hosted aquifers and enrichment of novel symbionts in the deep terrestrial subsurface.</title>
        <authorList>
            <person name="Probst A.J."/>
            <person name="Ladd B."/>
            <person name="Jarett J.K."/>
            <person name="Geller-Mcgrath D.E."/>
            <person name="Sieber C.M."/>
            <person name="Emerson J.B."/>
            <person name="Anantharaman K."/>
            <person name="Thomas B.C."/>
            <person name="Malmstrom R."/>
            <person name="Stieglmeier M."/>
            <person name="Klingl A."/>
            <person name="Woyke T."/>
            <person name="Ryan C.M."/>
            <person name="Banfield J.F."/>
        </authorList>
    </citation>
    <scope>NUCLEOTIDE SEQUENCE [LARGE SCALE GENOMIC DNA]</scope>
    <source>
        <strain evidence="11">CG10_big_fil_rev_8_21_14_0_10_36_16</strain>
    </source>
</reference>
<dbReference type="GO" id="GO:0046872">
    <property type="term" value="F:metal ion binding"/>
    <property type="evidence" value="ECO:0007669"/>
    <property type="project" value="UniProtKB-KW"/>
</dbReference>
<comment type="cofactor">
    <cofactor evidence="1">
        <name>adenosylcob(III)alamin</name>
        <dbReference type="ChEBI" id="CHEBI:18408"/>
    </cofactor>
</comment>
<gene>
    <name evidence="11" type="ORF">COV29_02550</name>
</gene>
<evidence type="ECO:0000256" key="9">
    <source>
        <dbReference type="ARBA" id="ARBA00023285"/>
    </source>
</evidence>
<feature type="domain" description="B12-binding" evidence="10">
    <location>
        <begin position="18"/>
        <end position="146"/>
    </location>
</feature>
<dbReference type="Proteomes" id="UP000228496">
    <property type="component" value="Unassembled WGS sequence"/>
</dbReference>
<name>A0A2J0Q7S3_9BACT</name>
<evidence type="ECO:0000256" key="7">
    <source>
        <dbReference type="ARBA" id="ARBA00023186"/>
    </source>
</evidence>
<evidence type="ECO:0000256" key="6">
    <source>
        <dbReference type="ARBA" id="ARBA00023134"/>
    </source>
</evidence>
<dbReference type="EMBL" id="PCXQ01000004">
    <property type="protein sequence ID" value="PJE51130.1"/>
    <property type="molecule type" value="Genomic_DNA"/>
</dbReference>
<dbReference type="NCBIfam" id="TIGR00640">
    <property type="entry name" value="acid_CoA_mut_C"/>
    <property type="match status" value="1"/>
</dbReference>
<keyword evidence="6" id="KW-0342">GTP-binding</keyword>
<keyword evidence="9" id="KW-0170">Cobalt</keyword>
<evidence type="ECO:0000313" key="11">
    <source>
        <dbReference type="EMBL" id="PJE51130.1"/>
    </source>
</evidence>
<accession>A0A2J0Q7S3</accession>
<comment type="caution">
    <text evidence="11">The sequence shown here is derived from an EMBL/GenBank/DDBJ whole genome shotgun (WGS) entry which is preliminary data.</text>
</comment>
<dbReference type="InterPro" id="IPR006158">
    <property type="entry name" value="Cobalamin-bd"/>
</dbReference>
<dbReference type="PANTHER" id="PTHR43087">
    <property type="entry name" value="LYSINE/ARGININE/ORNITHINE TRANSPORT SYSTEM KINASE"/>
    <property type="match status" value="1"/>
</dbReference>
<dbReference type="SUPFAM" id="SSF52540">
    <property type="entry name" value="P-loop containing nucleoside triphosphate hydrolases"/>
    <property type="match status" value="1"/>
</dbReference>
<keyword evidence="7" id="KW-0143">Chaperone</keyword>
<evidence type="ECO:0000256" key="4">
    <source>
        <dbReference type="ARBA" id="ARBA00022741"/>
    </source>
</evidence>
<dbReference type="CDD" id="cd02071">
    <property type="entry name" value="MM_CoA_mut_B12_BD"/>
    <property type="match status" value="1"/>
</dbReference>
<keyword evidence="8" id="KW-0413">Isomerase</keyword>
<evidence type="ECO:0000256" key="1">
    <source>
        <dbReference type="ARBA" id="ARBA00001922"/>
    </source>
</evidence>
<dbReference type="PROSITE" id="PS51332">
    <property type="entry name" value="B12_BINDING"/>
    <property type="match status" value="1"/>
</dbReference>
<evidence type="ECO:0000256" key="2">
    <source>
        <dbReference type="ARBA" id="ARBA00022628"/>
    </source>
</evidence>
<dbReference type="GO" id="GO:0005525">
    <property type="term" value="F:GTP binding"/>
    <property type="evidence" value="ECO:0007669"/>
    <property type="project" value="UniProtKB-KW"/>
</dbReference>
<dbReference type="AlphaFoldDB" id="A0A2J0Q7S3"/>
<dbReference type="InterPro" id="IPR052040">
    <property type="entry name" value="GTPase/Isobutyryl-CoA_mutase"/>
</dbReference>
<evidence type="ECO:0000256" key="8">
    <source>
        <dbReference type="ARBA" id="ARBA00023235"/>
    </source>
</evidence>
<dbReference type="Gene3D" id="3.40.50.280">
    <property type="entry name" value="Cobalamin-binding domain"/>
    <property type="match status" value="1"/>
</dbReference>
<dbReference type="Pfam" id="PF02310">
    <property type="entry name" value="B12-binding"/>
    <property type="match status" value="1"/>
</dbReference>
<dbReference type="GO" id="GO:0016787">
    <property type="term" value="F:hydrolase activity"/>
    <property type="evidence" value="ECO:0007669"/>
    <property type="project" value="UniProtKB-KW"/>
</dbReference>
<dbReference type="InterPro" id="IPR006159">
    <property type="entry name" value="Acid_CoA_mut_C"/>
</dbReference>
<keyword evidence="2" id="KW-0846">Cobalamin</keyword>
<dbReference type="SUPFAM" id="SSF52242">
    <property type="entry name" value="Cobalamin (vitamin B12)-binding domain"/>
    <property type="match status" value="1"/>
</dbReference>
<keyword evidence="4" id="KW-0547">Nucleotide-binding</keyword>
<dbReference type="Gene3D" id="3.40.50.300">
    <property type="entry name" value="P-loop containing nucleotide triphosphate hydrolases"/>
    <property type="match status" value="1"/>
</dbReference>
<dbReference type="InterPro" id="IPR027417">
    <property type="entry name" value="P-loop_NTPase"/>
</dbReference>
<protein>
    <recommendedName>
        <fullName evidence="10">B12-binding domain-containing protein</fullName>
    </recommendedName>
</protein>
<dbReference type="InterPro" id="IPR036724">
    <property type="entry name" value="Cobalamin-bd_sf"/>
</dbReference>
<organism evidence="11 12">
    <name type="scientific">Candidatus Yanofskybacteria bacterium CG10_big_fil_rev_8_21_14_0_10_36_16</name>
    <dbReference type="NCBI Taxonomy" id="1975096"/>
    <lineage>
        <taxon>Bacteria</taxon>
        <taxon>Candidatus Yanofskyibacteriota</taxon>
    </lineage>
</organism>
<proteinExistence type="predicted"/>